<protein>
    <recommendedName>
        <fullName evidence="4">2-dehydropantoate 2-reductase</fullName>
        <ecNumber evidence="4">1.1.1.169</ecNumber>
    </recommendedName>
    <alternativeName>
        <fullName evidence="4">Ketopantoate reductase</fullName>
    </alternativeName>
</protein>
<dbReference type="Gene3D" id="1.10.1040.10">
    <property type="entry name" value="N-(1-d-carboxylethyl)-l-norvaline Dehydrogenase, domain 2"/>
    <property type="match status" value="1"/>
</dbReference>
<comment type="function">
    <text evidence="4">Catalyzes the NADPH-dependent reduction of ketopantoate into pantoic acid.</text>
</comment>
<dbReference type="Pfam" id="PF02558">
    <property type="entry name" value="ApbA"/>
    <property type="match status" value="1"/>
</dbReference>
<feature type="domain" description="Ketopantoate reductase C-terminal" evidence="6">
    <location>
        <begin position="176"/>
        <end position="297"/>
    </location>
</feature>
<keyword evidence="4" id="KW-0566">Pantothenate biosynthesis</keyword>
<dbReference type="UniPathway" id="UPA00028">
    <property type="reaction ID" value="UER00004"/>
</dbReference>
<dbReference type="PANTHER" id="PTHR21708:SF26">
    <property type="entry name" value="2-DEHYDROPANTOATE 2-REDUCTASE"/>
    <property type="match status" value="1"/>
</dbReference>
<dbReference type="GO" id="GO:0008677">
    <property type="term" value="F:2-dehydropantoate 2-reductase activity"/>
    <property type="evidence" value="ECO:0007669"/>
    <property type="project" value="UniProtKB-EC"/>
</dbReference>
<dbReference type="InterPro" id="IPR013752">
    <property type="entry name" value="KPA_reductase"/>
</dbReference>
<dbReference type="Proteomes" id="UP000198584">
    <property type="component" value="Unassembled WGS sequence"/>
</dbReference>
<dbReference type="GO" id="GO:0005737">
    <property type="term" value="C:cytoplasm"/>
    <property type="evidence" value="ECO:0007669"/>
    <property type="project" value="TreeGrafter"/>
</dbReference>
<sequence>MKIGVAGAGAVGGYFGGMLDLAGHEVIYLARGDHLNKMKRSGLDIETPRERLTVKGIFTDEIHLFKDVELVLFCVKSVDTWETAQQLKRILSDSASILIMQNGVDNEEVLKKIFGKGRILSAATYIAASISEPGRVSQSGKPRLAIGSLDENDECKAEFIVDMFNQAGVRAWFSKDILLTKWKKLLWNVTFNPLSAITEATVGEILENPLLKKTARNVAKEACLVARAKSISLEEKLIDEIFQKSERARHHKTSMLQDRIKGKRMEVESLCGYLVKEGERENVETPVLRSLYGILTFMDQQNIQENYISSIER</sequence>
<evidence type="ECO:0000256" key="4">
    <source>
        <dbReference type="RuleBase" id="RU362068"/>
    </source>
</evidence>
<evidence type="ECO:0000259" key="6">
    <source>
        <dbReference type="Pfam" id="PF08546"/>
    </source>
</evidence>
<dbReference type="InterPro" id="IPR036291">
    <property type="entry name" value="NAD(P)-bd_dom_sf"/>
</dbReference>
<gene>
    <name evidence="7" type="ORF">SAMN05421743_12030</name>
</gene>
<keyword evidence="8" id="KW-1185">Reference proteome</keyword>
<dbReference type="InterPro" id="IPR051402">
    <property type="entry name" value="KPR-Related"/>
</dbReference>
<dbReference type="EC" id="1.1.1.169" evidence="4"/>
<proteinExistence type="inferred from homology"/>
<dbReference type="InterPro" id="IPR008927">
    <property type="entry name" value="6-PGluconate_DH-like_C_sf"/>
</dbReference>
<keyword evidence="3 4" id="KW-0560">Oxidoreductase</keyword>
<reference evidence="7 8" key="1">
    <citation type="submission" date="2016-10" db="EMBL/GenBank/DDBJ databases">
        <authorList>
            <person name="de Groot N.N."/>
        </authorList>
    </citation>
    <scope>NUCLEOTIDE SEQUENCE [LARGE SCALE GENOMIC DNA]</scope>
    <source>
        <strain evidence="7 8">CCM7597</strain>
    </source>
</reference>
<evidence type="ECO:0000256" key="1">
    <source>
        <dbReference type="ARBA" id="ARBA00007870"/>
    </source>
</evidence>
<comment type="pathway">
    <text evidence="4">Cofactor biosynthesis; (R)-pantothenate biosynthesis; (R)-pantoate from 3-methyl-2-oxobutanoate: step 2/2.</text>
</comment>
<accession>A0A1H4H0E9</accession>
<dbReference type="Pfam" id="PF08546">
    <property type="entry name" value="ApbA_C"/>
    <property type="match status" value="1"/>
</dbReference>
<organism evidence="7 8">
    <name type="scientific">Thalassobacillus cyri</name>
    <dbReference type="NCBI Taxonomy" id="571932"/>
    <lineage>
        <taxon>Bacteria</taxon>
        <taxon>Bacillati</taxon>
        <taxon>Bacillota</taxon>
        <taxon>Bacilli</taxon>
        <taxon>Bacillales</taxon>
        <taxon>Bacillaceae</taxon>
        <taxon>Thalassobacillus</taxon>
    </lineage>
</organism>
<evidence type="ECO:0000259" key="5">
    <source>
        <dbReference type="Pfam" id="PF02558"/>
    </source>
</evidence>
<dbReference type="InterPro" id="IPR013328">
    <property type="entry name" value="6PGD_dom2"/>
</dbReference>
<comment type="catalytic activity">
    <reaction evidence="4">
        <text>(R)-pantoate + NADP(+) = 2-dehydropantoate + NADPH + H(+)</text>
        <dbReference type="Rhea" id="RHEA:16233"/>
        <dbReference type="ChEBI" id="CHEBI:11561"/>
        <dbReference type="ChEBI" id="CHEBI:15378"/>
        <dbReference type="ChEBI" id="CHEBI:15980"/>
        <dbReference type="ChEBI" id="CHEBI:57783"/>
        <dbReference type="ChEBI" id="CHEBI:58349"/>
        <dbReference type="EC" id="1.1.1.169"/>
    </reaction>
</comment>
<evidence type="ECO:0000256" key="2">
    <source>
        <dbReference type="ARBA" id="ARBA00022857"/>
    </source>
</evidence>
<dbReference type="InterPro" id="IPR013332">
    <property type="entry name" value="KPR_N"/>
</dbReference>
<dbReference type="OrthoDB" id="9800163at2"/>
<feature type="domain" description="Ketopantoate reductase N-terminal" evidence="5">
    <location>
        <begin position="3"/>
        <end position="150"/>
    </location>
</feature>
<dbReference type="NCBIfam" id="TIGR00745">
    <property type="entry name" value="apbA_panE"/>
    <property type="match status" value="1"/>
</dbReference>
<keyword evidence="2 4" id="KW-0521">NADP</keyword>
<dbReference type="RefSeq" id="WP_093046377.1">
    <property type="nucleotide sequence ID" value="NZ_FNQR01000020.1"/>
</dbReference>
<dbReference type="InterPro" id="IPR003710">
    <property type="entry name" value="ApbA"/>
</dbReference>
<dbReference type="GO" id="GO:0015940">
    <property type="term" value="P:pantothenate biosynthetic process"/>
    <property type="evidence" value="ECO:0007669"/>
    <property type="project" value="UniProtKB-UniPathway"/>
</dbReference>
<name>A0A1H4H0E9_9BACI</name>
<dbReference type="Gene3D" id="3.40.50.720">
    <property type="entry name" value="NAD(P)-binding Rossmann-like Domain"/>
    <property type="match status" value="1"/>
</dbReference>
<dbReference type="PANTHER" id="PTHR21708">
    <property type="entry name" value="PROBABLE 2-DEHYDROPANTOATE 2-REDUCTASE"/>
    <property type="match status" value="1"/>
</dbReference>
<evidence type="ECO:0000313" key="8">
    <source>
        <dbReference type="Proteomes" id="UP000198584"/>
    </source>
</evidence>
<comment type="similarity">
    <text evidence="1 4">Belongs to the ketopantoate reductase family.</text>
</comment>
<dbReference type="STRING" id="571932.SAMN05421743_12030"/>
<evidence type="ECO:0000313" key="7">
    <source>
        <dbReference type="EMBL" id="SEB14638.1"/>
    </source>
</evidence>
<dbReference type="EMBL" id="FNQR01000020">
    <property type="protein sequence ID" value="SEB14638.1"/>
    <property type="molecule type" value="Genomic_DNA"/>
</dbReference>
<dbReference type="SUPFAM" id="SSF48179">
    <property type="entry name" value="6-phosphogluconate dehydrogenase C-terminal domain-like"/>
    <property type="match status" value="1"/>
</dbReference>
<dbReference type="SUPFAM" id="SSF51735">
    <property type="entry name" value="NAD(P)-binding Rossmann-fold domains"/>
    <property type="match status" value="1"/>
</dbReference>
<evidence type="ECO:0000256" key="3">
    <source>
        <dbReference type="ARBA" id="ARBA00023002"/>
    </source>
</evidence>
<dbReference type="FunFam" id="1.10.1040.10:FF:000017">
    <property type="entry name" value="2-dehydropantoate 2-reductase"/>
    <property type="match status" value="1"/>
</dbReference>
<dbReference type="AlphaFoldDB" id="A0A1H4H0E9"/>